<reference evidence="2 3" key="1">
    <citation type="submission" date="2018-01" db="EMBL/GenBank/DDBJ databases">
        <title>Whole genome sequencing of Histamine producing bacteria.</title>
        <authorList>
            <person name="Butler K."/>
        </authorList>
    </citation>
    <scope>NUCLEOTIDE SEQUENCE [LARGE SCALE GENOMIC DNA]</scope>
    <source>
        <strain evidence="2 3">DSM 100436</strain>
    </source>
</reference>
<evidence type="ECO:0000256" key="1">
    <source>
        <dbReference type="SAM" id="Phobius"/>
    </source>
</evidence>
<dbReference type="Proteomes" id="UP000241771">
    <property type="component" value="Unassembled WGS sequence"/>
</dbReference>
<keyword evidence="1" id="KW-0812">Transmembrane</keyword>
<dbReference type="Pfam" id="PF07963">
    <property type="entry name" value="N_methyl"/>
    <property type="match status" value="1"/>
</dbReference>
<dbReference type="RefSeq" id="WP_051902664.1">
    <property type="nucleotide sequence ID" value="NZ_JGVO01001581.1"/>
</dbReference>
<dbReference type="EMBL" id="PYMA01000008">
    <property type="protein sequence ID" value="PSW18894.1"/>
    <property type="molecule type" value="Genomic_DNA"/>
</dbReference>
<dbReference type="PROSITE" id="PS00409">
    <property type="entry name" value="PROKAR_NTER_METHYL"/>
    <property type="match status" value="1"/>
</dbReference>
<protein>
    <submittedName>
        <fullName evidence="2">Prepilin-type cleavage/methylation domain-containing protein</fullName>
    </submittedName>
</protein>
<name>A0A2T3NRJ0_9GAMM</name>
<organism evidence="2 3">
    <name type="scientific">Photobacterium sanctipauli</name>
    <dbReference type="NCBI Taxonomy" id="1342794"/>
    <lineage>
        <taxon>Bacteria</taxon>
        <taxon>Pseudomonadati</taxon>
        <taxon>Pseudomonadota</taxon>
        <taxon>Gammaproteobacteria</taxon>
        <taxon>Vibrionales</taxon>
        <taxon>Vibrionaceae</taxon>
        <taxon>Photobacterium</taxon>
    </lineage>
</organism>
<dbReference type="InterPro" id="IPR016419">
    <property type="entry name" value="Prepilin_Pept-dep_B_prd"/>
</dbReference>
<feature type="transmembrane region" description="Helical" evidence="1">
    <location>
        <begin position="12"/>
        <end position="36"/>
    </location>
</feature>
<dbReference type="OrthoDB" id="5817298at2"/>
<dbReference type="InterPro" id="IPR012902">
    <property type="entry name" value="N_methyl_site"/>
</dbReference>
<proteinExistence type="predicted"/>
<keyword evidence="3" id="KW-1185">Reference proteome</keyword>
<gene>
    <name evidence="2" type="ORF">C9I98_13615</name>
</gene>
<dbReference type="NCBIfam" id="TIGR02532">
    <property type="entry name" value="IV_pilin_GFxxxE"/>
    <property type="match status" value="1"/>
</dbReference>
<keyword evidence="1" id="KW-1133">Transmembrane helix</keyword>
<evidence type="ECO:0000313" key="3">
    <source>
        <dbReference type="Proteomes" id="UP000241771"/>
    </source>
</evidence>
<keyword evidence="1" id="KW-0472">Membrane</keyword>
<dbReference type="PIRSF" id="PIRSF004525">
    <property type="entry name" value="Pilin_peptidase-dep_B_prd"/>
    <property type="match status" value="1"/>
</dbReference>
<dbReference type="AlphaFoldDB" id="A0A2T3NRJ0"/>
<evidence type="ECO:0000313" key="2">
    <source>
        <dbReference type="EMBL" id="PSW18894.1"/>
    </source>
</evidence>
<comment type="caution">
    <text evidence="2">The sequence shown here is derived from an EMBL/GenBank/DDBJ whole genome shotgun (WGS) entry which is preliminary data.</text>
</comment>
<accession>A0A2T3NRJ0</accession>
<sequence length="200" mass="21498">MAMPHAKGQSGFSLIELVVASAIGLVALSVVGSVYVKGQQFASSRSQQLMLVQDMNDTLRMLKHDIQRAGYQVGANSSFVISGATKTIHLSQLSGGVATCLSYGYADGTEQHYRSYYLSGDMLRVFSTKSSVMDTSGACTHGHAALDDRQLKVTHFSVEESQLSGPSVASQFLTINLAVATRDDTLSAARSTQVKIRNWN</sequence>